<keyword evidence="2 4" id="KW-0378">Hydrolase</keyword>
<dbReference type="Gene3D" id="3.90.79.10">
    <property type="entry name" value="Nucleoside Triphosphate Pyrophosphohydrolase"/>
    <property type="match status" value="1"/>
</dbReference>
<dbReference type="InterPro" id="IPR020084">
    <property type="entry name" value="NUDIX_hydrolase_CS"/>
</dbReference>
<dbReference type="SUPFAM" id="SSF55811">
    <property type="entry name" value="Nudix"/>
    <property type="match status" value="1"/>
</dbReference>
<accession>A0A5R9EJI7</accession>
<evidence type="ECO:0000256" key="2">
    <source>
        <dbReference type="ARBA" id="ARBA00022801"/>
    </source>
</evidence>
<dbReference type="AlphaFoldDB" id="A0A5R9EJI7"/>
<dbReference type="Pfam" id="PF00293">
    <property type="entry name" value="NUDIX"/>
    <property type="match status" value="1"/>
</dbReference>
<comment type="caution">
    <text evidence="4">The sequence shown here is derived from an EMBL/GenBank/DDBJ whole genome shotgun (WGS) entry which is preliminary data.</text>
</comment>
<feature type="domain" description="Nudix hydrolase" evidence="3">
    <location>
        <begin position="28"/>
        <end position="159"/>
    </location>
</feature>
<organism evidence="4 5">
    <name type="scientific">Ruoffia tabacinasalis</name>
    <dbReference type="NCBI Taxonomy" id="87458"/>
    <lineage>
        <taxon>Bacteria</taxon>
        <taxon>Bacillati</taxon>
        <taxon>Bacillota</taxon>
        <taxon>Bacilli</taxon>
        <taxon>Lactobacillales</taxon>
        <taxon>Aerococcaceae</taxon>
        <taxon>Ruoffia</taxon>
    </lineage>
</organism>
<dbReference type="PROSITE" id="PS51462">
    <property type="entry name" value="NUDIX"/>
    <property type="match status" value="1"/>
</dbReference>
<dbReference type="InterPro" id="IPR015797">
    <property type="entry name" value="NUDIX_hydrolase-like_dom_sf"/>
</dbReference>
<dbReference type="PANTHER" id="PTHR43736:SF1">
    <property type="entry name" value="DIHYDRONEOPTERIN TRIPHOSPHATE DIPHOSPHATASE"/>
    <property type="match status" value="1"/>
</dbReference>
<dbReference type="PANTHER" id="PTHR43736">
    <property type="entry name" value="ADP-RIBOSE PYROPHOSPHATASE"/>
    <property type="match status" value="1"/>
</dbReference>
<protein>
    <submittedName>
        <fullName evidence="4">NUDIX hydrolase</fullName>
    </submittedName>
</protein>
<evidence type="ECO:0000256" key="1">
    <source>
        <dbReference type="ARBA" id="ARBA00005582"/>
    </source>
</evidence>
<name>A0A5R9EJI7_9LACT</name>
<dbReference type="EMBL" id="VBSP01000004">
    <property type="protein sequence ID" value="TLQ49111.1"/>
    <property type="molecule type" value="Genomic_DNA"/>
</dbReference>
<evidence type="ECO:0000313" key="5">
    <source>
        <dbReference type="Proteomes" id="UP000306420"/>
    </source>
</evidence>
<comment type="similarity">
    <text evidence="1">Belongs to the Nudix hydrolase family.</text>
</comment>
<dbReference type="RefSeq" id="WP_138403821.1">
    <property type="nucleotide sequence ID" value="NZ_VBSP01000004.1"/>
</dbReference>
<evidence type="ECO:0000313" key="4">
    <source>
        <dbReference type="EMBL" id="TLQ49111.1"/>
    </source>
</evidence>
<dbReference type="PROSITE" id="PS00893">
    <property type="entry name" value="NUDIX_BOX"/>
    <property type="match status" value="1"/>
</dbReference>
<gene>
    <name evidence="4" type="ORF">FEZ33_02515</name>
</gene>
<dbReference type="CDD" id="cd04693">
    <property type="entry name" value="NUDIX_Hydrolase"/>
    <property type="match status" value="1"/>
</dbReference>
<dbReference type="Proteomes" id="UP000306420">
    <property type="component" value="Unassembled WGS sequence"/>
</dbReference>
<sequence>MELWDLFDRSGNIVSTNHGRGDTIPEGTYHKIVNIIVQHVDGDYLLMKRSDDKESRAGEYELTAGGSTIKGEDFSEGAWRELYEETGIKADALYELTPVIIREEKRYLQKSFFCLTNIDKNSIQLQAGETQGFQWLSEDEVLAISNTDSLVRLTNEVIERIKEIKLKHLKLT</sequence>
<dbReference type="OrthoDB" id="9786032at2"/>
<reference evidence="4 5" key="1">
    <citation type="submission" date="2019-05" db="EMBL/GenBank/DDBJ databases">
        <title>The metagenome of a microbial culture collection derived from dairy environment covers the genomic content of the human microbiome.</title>
        <authorList>
            <person name="Roder T."/>
            <person name="Wuthrich D."/>
            <person name="Sattari Z."/>
            <person name="Von Ah U."/>
            <person name="Bar C."/>
            <person name="Ronchi F."/>
            <person name="Macpherson A.J."/>
            <person name="Ganal-Vonarburg S.C."/>
            <person name="Bruggmann R."/>
            <person name="Vergeres G."/>
        </authorList>
    </citation>
    <scope>NUCLEOTIDE SEQUENCE [LARGE SCALE GENOMIC DNA]</scope>
    <source>
        <strain evidence="4 5">FAM 24227</strain>
    </source>
</reference>
<evidence type="ECO:0000259" key="3">
    <source>
        <dbReference type="PROSITE" id="PS51462"/>
    </source>
</evidence>
<dbReference type="InterPro" id="IPR000086">
    <property type="entry name" value="NUDIX_hydrolase_dom"/>
</dbReference>
<proteinExistence type="inferred from homology"/>
<dbReference type="GO" id="GO:0016787">
    <property type="term" value="F:hydrolase activity"/>
    <property type="evidence" value="ECO:0007669"/>
    <property type="project" value="UniProtKB-KW"/>
</dbReference>